<feature type="region of interest" description="Disordered" evidence="1">
    <location>
        <begin position="1"/>
        <end position="30"/>
    </location>
</feature>
<accession>A0A915IGQ5</accession>
<name>A0A915IGQ5_ROMCU</name>
<evidence type="ECO:0000313" key="3">
    <source>
        <dbReference type="WBParaSite" id="nRc.2.0.1.t13356-RA"/>
    </source>
</evidence>
<evidence type="ECO:0000256" key="1">
    <source>
        <dbReference type="SAM" id="MobiDB-lite"/>
    </source>
</evidence>
<protein>
    <submittedName>
        <fullName evidence="3">Uncharacterized protein</fullName>
    </submittedName>
</protein>
<dbReference type="AlphaFoldDB" id="A0A915IGQ5"/>
<evidence type="ECO:0000313" key="2">
    <source>
        <dbReference type="Proteomes" id="UP000887565"/>
    </source>
</evidence>
<proteinExistence type="predicted"/>
<dbReference type="Proteomes" id="UP000887565">
    <property type="component" value="Unplaced"/>
</dbReference>
<sequence>MADLLSRTDEPDDSMEKIPPKWEHMFSEDRGESNLKYQEAWQIEKTHLSLVERFRILTDQKTEDSTPLYREKKSFEALTPGLRYPMREDPERSDYPTAYTPLNPIKIIPEFVSNSFRERTLASDMPSYTLKYTTAGELVSRVPLNCP</sequence>
<keyword evidence="2" id="KW-1185">Reference proteome</keyword>
<dbReference type="WBParaSite" id="nRc.2.0.1.t13356-RA">
    <property type="protein sequence ID" value="nRc.2.0.1.t13356-RA"/>
    <property type="gene ID" value="nRc.2.0.1.g13356"/>
</dbReference>
<organism evidence="2 3">
    <name type="scientific">Romanomermis culicivorax</name>
    <name type="common">Nematode worm</name>
    <dbReference type="NCBI Taxonomy" id="13658"/>
    <lineage>
        <taxon>Eukaryota</taxon>
        <taxon>Metazoa</taxon>
        <taxon>Ecdysozoa</taxon>
        <taxon>Nematoda</taxon>
        <taxon>Enoplea</taxon>
        <taxon>Dorylaimia</taxon>
        <taxon>Mermithida</taxon>
        <taxon>Mermithoidea</taxon>
        <taxon>Mermithidae</taxon>
        <taxon>Romanomermis</taxon>
    </lineage>
</organism>
<reference evidence="3" key="1">
    <citation type="submission" date="2022-11" db="UniProtKB">
        <authorList>
            <consortium name="WormBaseParasite"/>
        </authorList>
    </citation>
    <scope>IDENTIFICATION</scope>
</reference>